<evidence type="ECO:0000256" key="2">
    <source>
        <dbReference type="SAM" id="Phobius"/>
    </source>
</evidence>
<evidence type="ECO:0000313" key="3">
    <source>
        <dbReference type="EMBL" id="MBU9764137.1"/>
    </source>
</evidence>
<keyword evidence="2" id="KW-0812">Transmembrane</keyword>
<keyword evidence="2" id="KW-0472">Membrane</keyword>
<dbReference type="RefSeq" id="WP_217156382.1">
    <property type="nucleotide sequence ID" value="NZ_VOMB01000014.1"/>
</dbReference>
<keyword evidence="2" id="KW-1133">Transmembrane helix</keyword>
<evidence type="ECO:0000256" key="1">
    <source>
        <dbReference type="SAM" id="MobiDB-lite"/>
    </source>
</evidence>
<evidence type="ECO:0000313" key="4">
    <source>
        <dbReference type="Proteomes" id="UP000812982"/>
    </source>
</evidence>
<sequence length="167" mass="17609">MAVRRIFAGICIVAMVVTGLGVAIFLFSRPDTTTAAPSSVRSPLPPVGPKLPTPEEFQIDVQVSAHQCTQDQVCTYTYTVKPTYIGLHRLPDQGFGVSYEVTGGTQPQQGNFTISDGQARVYTNVTVEGPAGAQLQARATQISPALGPRPVEPGTFQPAQPSAAPAN</sequence>
<dbReference type="Proteomes" id="UP000812982">
    <property type="component" value="Unassembled WGS sequence"/>
</dbReference>
<comment type="caution">
    <text evidence="3">The sequence shown here is derived from an EMBL/GenBank/DDBJ whole genome shotgun (WGS) entry which is preliminary data.</text>
</comment>
<protein>
    <submittedName>
        <fullName evidence="3">Uncharacterized protein</fullName>
    </submittedName>
</protein>
<keyword evidence="4" id="KW-1185">Reference proteome</keyword>
<organism evidence="3 4">
    <name type="scientific">[Mycobacterium] fortunisiensis</name>
    <dbReference type="NCBI Taxonomy" id="2600579"/>
    <lineage>
        <taxon>Bacteria</taxon>
        <taxon>Bacillati</taxon>
        <taxon>Actinomycetota</taxon>
        <taxon>Actinomycetes</taxon>
        <taxon>Mycobacteriales</taxon>
        <taxon>Mycobacteriaceae</taxon>
        <taxon>Mycolicibacterium</taxon>
    </lineage>
</organism>
<feature type="region of interest" description="Disordered" evidence="1">
    <location>
        <begin position="142"/>
        <end position="167"/>
    </location>
</feature>
<name>A0ABS6KKN7_9MYCO</name>
<gene>
    <name evidence="3" type="ORF">FR943_09820</name>
</gene>
<reference evidence="3 4" key="1">
    <citation type="journal article" date="2021" name="Sci. Rep.">
        <title>Phenotypic and genomic hallmarks of a novel, potentially pathogenic rapidly growing Mycobacterium species related to the Mycobacterium fortuitum complex.</title>
        <authorList>
            <person name="Gharbi R."/>
            <person name="Khanna V."/>
            <person name="Frigui W."/>
            <person name="Mhenni B."/>
            <person name="Brosch R."/>
            <person name="Mardassi H."/>
        </authorList>
    </citation>
    <scope>NUCLEOTIDE SEQUENCE [LARGE SCALE GENOMIC DNA]</scope>
    <source>
        <strain evidence="3 4">TNTM28</strain>
    </source>
</reference>
<dbReference type="EMBL" id="VOMB01000014">
    <property type="protein sequence ID" value="MBU9764137.1"/>
    <property type="molecule type" value="Genomic_DNA"/>
</dbReference>
<accession>A0ABS6KKN7</accession>
<feature type="transmembrane region" description="Helical" evidence="2">
    <location>
        <begin position="6"/>
        <end position="27"/>
    </location>
</feature>
<proteinExistence type="predicted"/>